<feature type="DNA-binding region" description="H-T-H motif" evidence="4">
    <location>
        <begin position="29"/>
        <end position="48"/>
    </location>
</feature>
<dbReference type="Proteomes" id="UP000187191">
    <property type="component" value="Chromosome"/>
</dbReference>
<organism evidence="6 7">
    <name type="scientific">Streptomyces alfalfae</name>
    <dbReference type="NCBI Taxonomy" id="1642299"/>
    <lineage>
        <taxon>Bacteria</taxon>
        <taxon>Bacillati</taxon>
        <taxon>Actinomycetota</taxon>
        <taxon>Actinomycetes</taxon>
        <taxon>Kitasatosporales</taxon>
        <taxon>Streptomycetaceae</taxon>
        <taxon>Streptomyces</taxon>
    </lineage>
</organism>
<reference evidence="6 7" key="1">
    <citation type="submission" date="2016-05" db="EMBL/GenBank/DDBJ databases">
        <authorList>
            <person name="Gu J."/>
        </authorList>
    </citation>
    <scope>NUCLEOTIDE SEQUENCE [LARGE SCALE GENOMIC DNA]</scope>
    <source>
        <strain evidence="6 7">ACCC40021</strain>
    </source>
</reference>
<keyword evidence="7" id="KW-1185">Reference proteome</keyword>
<proteinExistence type="predicted"/>
<keyword evidence="3" id="KW-0804">Transcription</keyword>
<feature type="domain" description="HTH tetR-type" evidence="5">
    <location>
        <begin position="6"/>
        <end position="66"/>
    </location>
</feature>
<dbReference type="SUPFAM" id="SSF48498">
    <property type="entry name" value="Tetracyclin repressor-like, C-terminal domain"/>
    <property type="match status" value="1"/>
</dbReference>
<evidence type="ECO:0000256" key="3">
    <source>
        <dbReference type="ARBA" id="ARBA00023163"/>
    </source>
</evidence>
<accession>A0ABM6GUB2</accession>
<dbReference type="PANTHER" id="PTHR47506:SF1">
    <property type="entry name" value="HTH-TYPE TRANSCRIPTIONAL REGULATOR YJDC"/>
    <property type="match status" value="1"/>
</dbReference>
<gene>
    <name evidence="6" type="ORF">A7J05_19370</name>
</gene>
<evidence type="ECO:0000256" key="4">
    <source>
        <dbReference type="PROSITE-ProRule" id="PRU00335"/>
    </source>
</evidence>
<dbReference type="Gene3D" id="1.10.10.60">
    <property type="entry name" value="Homeodomain-like"/>
    <property type="match status" value="1"/>
</dbReference>
<keyword evidence="1" id="KW-0805">Transcription regulation</keyword>
<dbReference type="InterPro" id="IPR036271">
    <property type="entry name" value="Tet_transcr_reg_TetR-rel_C_sf"/>
</dbReference>
<dbReference type="SUPFAM" id="SSF46689">
    <property type="entry name" value="Homeodomain-like"/>
    <property type="match status" value="1"/>
</dbReference>
<sequence>MAGKKQFDMDTVLDVAMIQFWRSGYAGTSLDDLSRATGLNRSSIYSSLGGKDGLFLRCLDRYAARYGDKFDAALSRAADDPVAAVRAFFDVTLGRIADPAVPDGCLMAQSVMAGPTLSPSVAEHVKELFGLQRPRLRAALKAGGMSDEDAEDFAVHVAAVNQSLAVMGRGGASPEELRAIVDVTVDAVARRARPHGS</sequence>
<dbReference type="PROSITE" id="PS50977">
    <property type="entry name" value="HTH_TETR_2"/>
    <property type="match status" value="1"/>
</dbReference>
<dbReference type="InterPro" id="IPR001647">
    <property type="entry name" value="HTH_TetR"/>
</dbReference>
<keyword evidence="2 4" id="KW-0238">DNA-binding</keyword>
<dbReference type="RefSeq" id="WP_076685506.1">
    <property type="nucleotide sequence ID" value="NZ_CP015588.1"/>
</dbReference>
<dbReference type="InterPro" id="IPR009057">
    <property type="entry name" value="Homeodomain-like_sf"/>
</dbReference>
<evidence type="ECO:0000259" key="5">
    <source>
        <dbReference type="PROSITE" id="PS50977"/>
    </source>
</evidence>
<dbReference type="Gene3D" id="1.10.357.10">
    <property type="entry name" value="Tetracycline Repressor, domain 2"/>
    <property type="match status" value="1"/>
</dbReference>
<evidence type="ECO:0000313" key="6">
    <source>
        <dbReference type="EMBL" id="APY87589.1"/>
    </source>
</evidence>
<name>A0ABM6GUB2_9ACTN</name>
<dbReference type="Pfam" id="PF00440">
    <property type="entry name" value="TetR_N"/>
    <property type="match status" value="1"/>
</dbReference>
<dbReference type="PANTHER" id="PTHR47506">
    <property type="entry name" value="TRANSCRIPTIONAL REGULATORY PROTEIN"/>
    <property type="match status" value="1"/>
</dbReference>
<evidence type="ECO:0000256" key="1">
    <source>
        <dbReference type="ARBA" id="ARBA00023015"/>
    </source>
</evidence>
<evidence type="ECO:0000256" key="2">
    <source>
        <dbReference type="ARBA" id="ARBA00023125"/>
    </source>
</evidence>
<evidence type="ECO:0000313" key="7">
    <source>
        <dbReference type="Proteomes" id="UP000187191"/>
    </source>
</evidence>
<protein>
    <submittedName>
        <fullName evidence="6">TetR family transcriptional regulator</fullName>
    </submittedName>
</protein>
<dbReference type="EMBL" id="CP015588">
    <property type="protein sequence ID" value="APY87589.1"/>
    <property type="molecule type" value="Genomic_DNA"/>
</dbReference>